<evidence type="ECO:0000313" key="1">
    <source>
        <dbReference type="EMBL" id="GBB88224.1"/>
    </source>
</evidence>
<comment type="caution">
    <text evidence="1">The sequence shown here is derived from an EMBL/GenBank/DDBJ whole genome shotgun (WGS) entry which is preliminary data.</text>
</comment>
<dbReference type="Proteomes" id="UP000615446">
    <property type="component" value="Unassembled WGS sequence"/>
</dbReference>
<evidence type="ECO:0000313" key="2">
    <source>
        <dbReference type="EMBL" id="GES89254.1"/>
    </source>
</evidence>
<name>A0A2Z6QSU0_9GLOM</name>
<dbReference type="AlphaFoldDB" id="A0A2Z6QSU0"/>
<keyword evidence="3" id="KW-1185">Reference proteome</keyword>
<evidence type="ECO:0000313" key="3">
    <source>
        <dbReference type="Proteomes" id="UP000247702"/>
    </source>
</evidence>
<proteinExistence type="predicted"/>
<sequence>MLNSSSNGTNNQFITNEVSNDYLNDASADLDNLKIISDESTMSHTMTFKKSDSFFTSNHSFLPNYQKVSEKA</sequence>
<organism evidence="1 3">
    <name type="scientific">Rhizophagus clarus</name>
    <dbReference type="NCBI Taxonomy" id="94130"/>
    <lineage>
        <taxon>Eukaryota</taxon>
        <taxon>Fungi</taxon>
        <taxon>Fungi incertae sedis</taxon>
        <taxon>Mucoromycota</taxon>
        <taxon>Glomeromycotina</taxon>
        <taxon>Glomeromycetes</taxon>
        <taxon>Glomerales</taxon>
        <taxon>Glomeraceae</taxon>
        <taxon>Rhizophagus</taxon>
    </lineage>
</organism>
<dbReference type="EMBL" id="BEXD01000533">
    <property type="protein sequence ID" value="GBB88224.1"/>
    <property type="molecule type" value="Genomic_DNA"/>
</dbReference>
<reference evidence="2" key="2">
    <citation type="submission" date="2019-10" db="EMBL/GenBank/DDBJ databases">
        <title>Conservation and host-specific expression of non-tandemly repeated heterogenous ribosome RNA gene in arbuscular mycorrhizal fungi.</title>
        <authorList>
            <person name="Maeda T."/>
            <person name="Kobayashi Y."/>
            <person name="Nakagawa T."/>
            <person name="Ezawa T."/>
            <person name="Yamaguchi K."/>
            <person name="Bino T."/>
            <person name="Nishimoto Y."/>
            <person name="Shigenobu S."/>
            <person name="Kawaguchi M."/>
        </authorList>
    </citation>
    <scope>NUCLEOTIDE SEQUENCE</scope>
    <source>
        <strain evidence="2">HR1</strain>
    </source>
</reference>
<gene>
    <name evidence="2" type="ORF">RCL2_001615400</name>
    <name evidence="1" type="ORF">RclHR1_14780001</name>
</gene>
<dbReference type="EMBL" id="BLAL01000183">
    <property type="protein sequence ID" value="GES89254.1"/>
    <property type="molecule type" value="Genomic_DNA"/>
</dbReference>
<dbReference type="Proteomes" id="UP000247702">
    <property type="component" value="Unassembled WGS sequence"/>
</dbReference>
<accession>A0A2Z6QSU0</accession>
<reference evidence="1 3" key="1">
    <citation type="submission" date="2017-11" db="EMBL/GenBank/DDBJ databases">
        <title>The genome of Rhizophagus clarus HR1 reveals common genetic basis of auxotrophy among arbuscular mycorrhizal fungi.</title>
        <authorList>
            <person name="Kobayashi Y."/>
        </authorList>
    </citation>
    <scope>NUCLEOTIDE SEQUENCE [LARGE SCALE GENOMIC DNA]</scope>
    <source>
        <strain evidence="1 3">HR1</strain>
    </source>
</reference>
<protein>
    <submittedName>
        <fullName evidence="1">Uncharacterized protein</fullName>
    </submittedName>
</protein>